<dbReference type="GO" id="GO:0003964">
    <property type="term" value="F:RNA-directed DNA polymerase activity"/>
    <property type="evidence" value="ECO:0007669"/>
    <property type="project" value="UniProtKB-KW"/>
</dbReference>
<evidence type="ECO:0000256" key="12">
    <source>
        <dbReference type="ARBA" id="ARBA00022918"/>
    </source>
</evidence>
<dbReference type="FunFam" id="1.10.340.70:FF:000001">
    <property type="entry name" value="Retrovirus-related Pol polyprotein from transposon gypsy-like Protein"/>
    <property type="match status" value="1"/>
</dbReference>
<dbReference type="FunFam" id="3.10.20.370:FF:000001">
    <property type="entry name" value="Retrovirus-related Pol polyprotein from transposon 17.6-like protein"/>
    <property type="match status" value="1"/>
</dbReference>
<evidence type="ECO:0008006" key="22">
    <source>
        <dbReference type="Google" id="ProtNLM"/>
    </source>
</evidence>
<evidence type="ECO:0000256" key="5">
    <source>
        <dbReference type="ARBA" id="ARBA00022722"/>
    </source>
</evidence>
<keyword evidence="12" id="KW-0695">RNA-directed DNA polymerase</keyword>
<evidence type="ECO:0000256" key="3">
    <source>
        <dbReference type="ARBA" id="ARBA00022679"/>
    </source>
</evidence>
<comment type="caution">
    <text evidence="20">The sequence shown here is derived from an EMBL/GenBank/DDBJ whole genome shotgun (WGS) entry which is preliminary data.</text>
</comment>
<evidence type="ECO:0000256" key="2">
    <source>
        <dbReference type="ARBA" id="ARBA00022670"/>
    </source>
</evidence>
<gene>
    <name evidence="20" type="ORF">PR002_g21668</name>
</gene>
<dbReference type="Gene3D" id="1.10.340.70">
    <property type="match status" value="1"/>
</dbReference>
<evidence type="ECO:0000313" key="21">
    <source>
        <dbReference type="Proteomes" id="UP000435112"/>
    </source>
</evidence>
<dbReference type="Gene3D" id="2.40.50.40">
    <property type="match status" value="1"/>
</dbReference>
<keyword evidence="16" id="KW-0539">Nucleus</keyword>
<dbReference type="AlphaFoldDB" id="A0A6A3J4I4"/>
<evidence type="ECO:0000256" key="13">
    <source>
        <dbReference type="ARBA" id="ARBA00022932"/>
    </source>
</evidence>
<feature type="compositionally biased region" description="Basic and acidic residues" evidence="17">
    <location>
        <begin position="950"/>
        <end position="976"/>
    </location>
</feature>
<keyword evidence="14" id="KW-0238">DNA-binding</keyword>
<accession>A0A6A3J4I4</accession>
<keyword evidence="5" id="KW-0540">Nuclease</keyword>
<dbReference type="InterPro" id="IPR023780">
    <property type="entry name" value="Chromo_domain"/>
</dbReference>
<dbReference type="GO" id="GO:0004190">
    <property type="term" value="F:aspartic-type endopeptidase activity"/>
    <property type="evidence" value="ECO:0007669"/>
    <property type="project" value="UniProtKB-KW"/>
</dbReference>
<keyword evidence="7" id="KW-0064">Aspartyl protease</keyword>
<evidence type="ECO:0000256" key="8">
    <source>
        <dbReference type="ARBA" id="ARBA00022759"/>
    </source>
</evidence>
<feature type="compositionally biased region" description="Polar residues" evidence="17">
    <location>
        <begin position="713"/>
        <end position="729"/>
    </location>
</feature>
<evidence type="ECO:0000256" key="16">
    <source>
        <dbReference type="ARBA" id="ARBA00023242"/>
    </source>
</evidence>
<evidence type="ECO:0000256" key="15">
    <source>
        <dbReference type="ARBA" id="ARBA00023172"/>
    </source>
</evidence>
<dbReference type="InterPro" id="IPR023779">
    <property type="entry name" value="Chromodomain_CS"/>
</dbReference>
<dbReference type="InterPro" id="IPR056924">
    <property type="entry name" value="SH3_Tf2-1"/>
</dbReference>
<feature type="domain" description="Chromo" evidence="18">
    <location>
        <begin position="833"/>
        <end position="897"/>
    </location>
</feature>
<dbReference type="Pfam" id="PF00385">
    <property type="entry name" value="Chromo"/>
    <property type="match status" value="1"/>
</dbReference>
<dbReference type="EMBL" id="QXFU01002220">
    <property type="protein sequence ID" value="KAE8988737.1"/>
    <property type="molecule type" value="Genomic_DNA"/>
</dbReference>
<dbReference type="InterPro" id="IPR001584">
    <property type="entry name" value="Integrase_cat-core"/>
</dbReference>
<keyword evidence="4" id="KW-0548">Nucleotidyltransferase</keyword>
<feature type="region of interest" description="Disordered" evidence="17">
    <location>
        <begin position="488"/>
        <end position="519"/>
    </location>
</feature>
<evidence type="ECO:0000259" key="19">
    <source>
        <dbReference type="PROSITE" id="PS50994"/>
    </source>
</evidence>
<evidence type="ECO:0000313" key="20">
    <source>
        <dbReference type="EMBL" id="KAE8988737.1"/>
    </source>
</evidence>
<dbReference type="InterPro" id="IPR012337">
    <property type="entry name" value="RNaseH-like_sf"/>
</dbReference>
<dbReference type="InterPro" id="IPR016197">
    <property type="entry name" value="Chromo-like_dom_sf"/>
</dbReference>
<keyword evidence="13" id="KW-0239">DNA-directed DNA polymerase</keyword>
<dbReference type="InterPro" id="IPR041373">
    <property type="entry name" value="RT_RNaseH"/>
</dbReference>
<feature type="domain" description="Integrase catalytic" evidence="19">
    <location>
        <begin position="303"/>
        <end position="469"/>
    </location>
</feature>
<keyword evidence="15" id="KW-0233">DNA recombination</keyword>
<dbReference type="GO" id="GO:0003887">
    <property type="term" value="F:DNA-directed DNA polymerase activity"/>
    <property type="evidence" value="ECO:0007669"/>
    <property type="project" value="UniProtKB-KW"/>
</dbReference>
<evidence type="ECO:0000256" key="11">
    <source>
        <dbReference type="ARBA" id="ARBA00022908"/>
    </source>
</evidence>
<dbReference type="InterPro" id="IPR041588">
    <property type="entry name" value="Integrase_H2C2"/>
</dbReference>
<evidence type="ECO:0000256" key="6">
    <source>
        <dbReference type="ARBA" id="ARBA00022723"/>
    </source>
</evidence>
<dbReference type="GO" id="GO:0006508">
    <property type="term" value="P:proteolysis"/>
    <property type="evidence" value="ECO:0007669"/>
    <property type="project" value="UniProtKB-KW"/>
</dbReference>
<evidence type="ECO:0000256" key="4">
    <source>
        <dbReference type="ARBA" id="ARBA00022695"/>
    </source>
</evidence>
<feature type="region of interest" description="Disordered" evidence="17">
    <location>
        <begin position="676"/>
        <end position="824"/>
    </location>
</feature>
<dbReference type="PANTHER" id="PTHR37984">
    <property type="entry name" value="PROTEIN CBG26694"/>
    <property type="match status" value="1"/>
</dbReference>
<dbReference type="PROSITE" id="PS00598">
    <property type="entry name" value="CHROMO_1"/>
    <property type="match status" value="1"/>
</dbReference>
<organism evidence="20 21">
    <name type="scientific">Phytophthora rubi</name>
    <dbReference type="NCBI Taxonomy" id="129364"/>
    <lineage>
        <taxon>Eukaryota</taxon>
        <taxon>Sar</taxon>
        <taxon>Stramenopiles</taxon>
        <taxon>Oomycota</taxon>
        <taxon>Peronosporomycetes</taxon>
        <taxon>Peronosporales</taxon>
        <taxon>Peronosporaceae</taxon>
        <taxon>Phytophthora</taxon>
    </lineage>
</organism>
<dbReference type="PANTHER" id="PTHR37984:SF5">
    <property type="entry name" value="PROTEIN NYNRIN-LIKE"/>
    <property type="match status" value="1"/>
</dbReference>
<dbReference type="GO" id="GO:0015074">
    <property type="term" value="P:DNA integration"/>
    <property type="evidence" value="ECO:0007669"/>
    <property type="project" value="UniProtKB-KW"/>
</dbReference>
<dbReference type="GO" id="GO:0003677">
    <property type="term" value="F:DNA binding"/>
    <property type="evidence" value="ECO:0007669"/>
    <property type="project" value="UniProtKB-KW"/>
</dbReference>
<evidence type="ECO:0000256" key="7">
    <source>
        <dbReference type="ARBA" id="ARBA00022750"/>
    </source>
</evidence>
<dbReference type="SUPFAM" id="SSF54160">
    <property type="entry name" value="Chromo domain-like"/>
    <property type="match status" value="1"/>
</dbReference>
<proteinExistence type="predicted"/>
<dbReference type="GO" id="GO:0006310">
    <property type="term" value="P:DNA recombination"/>
    <property type="evidence" value="ECO:0007669"/>
    <property type="project" value="UniProtKB-KW"/>
</dbReference>
<dbReference type="CDD" id="cd09274">
    <property type="entry name" value="RNase_HI_RT_Ty3"/>
    <property type="match status" value="1"/>
</dbReference>
<dbReference type="InterPro" id="IPR050951">
    <property type="entry name" value="Retrovirus_Pol_polyprotein"/>
</dbReference>
<keyword evidence="10" id="KW-0460">Magnesium</keyword>
<dbReference type="InterPro" id="IPR036397">
    <property type="entry name" value="RNaseH_sf"/>
</dbReference>
<dbReference type="GO" id="GO:0046872">
    <property type="term" value="F:metal ion binding"/>
    <property type="evidence" value="ECO:0007669"/>
    <property type="project" value="UniProtKB-KW"/>
</dbReference>
<dbReference type="Gene3D" id="3.10.20.370">
    <property type="match status" value="1"/>
</dbReference>
<keyword evidence="6" id="KW-0479">Metal-binding</keyword>
<name>A0A6A3J4I4_9STRA</name>
<dbReference type="SUPFAM" id="SSF53098">
    <property type="entry name" value="Ribonuclease H-like"/>
    <property type="match status" value="1"/>
</dbReference>
<evidence type="ECO:0000256" key="10">
    <source>
        <dbReference type="ARBA" id="ARBA00022842"/>
    </source>
</evidence>
<dbReference type="SMART" id="SM00298">
    <property type="entry name" value="CHROMO"/>
    <property type="match status" value="1"/>
</dbReference>
<dbReference type="GO" id="GO:0004519">
    <property type="term" value="F:endonuclease activity"/>
    <property type="evidence" value="ECO:0007669"/>
    <property type="project" value="UniProtKB-KW"/>
</dbReference>
<evidence type="ECO:0000256" key="17">
    <source>
        <dbReference type="SAM" id="MobiDB-lite"/>
    </source>
</evidence>
<dbReference type="Pfam" id="PF17921">
    <property type="entry name" value="Integrase_H2C2"/>
    <property type="match status" value="1"/>
</dbReference>
<dbReference type="InterPro" id="IPR043502">
    <property type="entry name" value="DNA/RNA_pol_sf"/>
</dbReference>
<keyword evidence="2" id="KW-0645">Protease</keyword>
<reference evidence="20 21" key="1">
    <citation type="submission" date="2018-09" db="EMBL/GenBank/DDBJ databases">
        <title>Genomic investigation of the strawberry pathogen Phytophthora fragariae indicates pathogenicity is determined by transcriptional variation in three key races.</title>
        <authorList>
            <person name="Adams T.M."/>
            <person name="Armitage A.D."/>
            <person name="Sobczyk M.K."/>
            <person name="Bates H.J."/>
            <person name="Dunwell J.M."/>
            <person name="Nellist C.F."/>
            <person name="Harrison R.J."/>
        </authorList>
    </citation>
    <scope>NUCLEOTIDE SEQUENCE [LARGE SCALE GENOMIC DNA]</scope>
    <source>
        <strain evidence="20 21">SCRP324</strain>
    </source>
</reference>
<feature type="region of interest" description="Disordered" evidence="17">
    <location>
        <begin position="923"/>
        <end position="977"/>
    </location>
</feature>
<dbReference type="OrthoDB" id="8061593at2759"/>
<keyword evidence="3" id="KW-0808">Transferase</keyword>
<dbReference type="Gene3D" id="3.30.420.10">
    <property type="entry name" value="Ribonuclease H-like superfamily/Ribonuclease H"/>
    <property type="match status" value="1"/>
</dbReference>
<dbReference type="GO" id="GO:0005634">
    <property type="term" value="C:nucleus"/>
    <property type="evidence" value="ECO:0007669"/>
    <property type="project" value="UniProtKB-SubCell"/>
</dbReference>
<evidence type="ECO:0000256" key="9">
    <source>
        <dbReference type="ARBA" id="ARBA00022801"/>
    </source>
</evidence>
<dbReference type="SUPFAM" id="SSF56672">
    <property type="entry name" value="DNA/RNA polymerases"/>
    <property type="match status" value="1"/>
</dbReference>
<feature type="compositionally biased region" description="Low complexity" evidence="17">
    <location>
        <begin position="765"/>
        <end position="776"/>
    </location>
</feature>
<sequence>MLPDTSRPFHVVCDASDFAIGCALMQFDAEGRERVVSYQSRQMKPAEKNYPVHDKELLAMCYALIKFRVYLLGEQTFAVYTDHASLRTAMKSPHLSQRMARWLSFFTEYNFVVHYKPGKNNILADALSRRPDYDPRRLTRHQDIPDDDDDDDDCATCVTLGINATVSSPVLPLRQQIADAYEEDAFYAAIIRYLRNPTADTLAKLTRPTRDAITRYDLDGDLLTYAIDTFDTPRVVIPADDDLRARLVHEYHDALAGGHLGREKTFAALSRDFFWPRMYKWIRKWVRSCEICQRVKPAASKQAPLRPLPIATSAWRSVSMDFIFGLPRDAEGCAGILVFVDRFSKMVHLAPVATEVTADESAELFRDLVFRHHGLPESIVSDRDPRFTSAFWTRLFALLGTRLLMSTAAHPETDGQTERVNRVLEDVLRSYATSFASWSSFLPMAEFALNNSTHASTGLTPFFVNNARHPRIPALLAVRSSNAAAVSTLGGGEMAPTSKSAQDSSEPLLPQSAKPNTGDATLEGHALHGVAYEDLFAVDVASPATSAVANFAPAATPTPIDSAAVSEFLLHRQAVTRFVRDALQAAVDRQKANADRRSRKNMSFFRRGERVLLSTDGIQGTAVTNLGANKLAPPFIGPFTILKVIGDAYTLDIPTAMRLHPTFYVGRLKPYVPATIPAPEAERPRPARNPNRSAVDADAESARALAPHARASPSVTRATPSDEATSTSRAAPAPIESQQSSQPQYARAQAQIGSEPPSRRPSPDPSSARSSGAPGDVSIRSNEAPRQSPKPPKLPKPATLQSRGPEATPRPYETTFRRDGPPPLVDASGARLWIAERIVDRETRKTRASDTAPASRRARATETYYRVRWLGFPPAEDTWEPHKRLMEDIPDIVKEYEVILTLISDDDGSEDDHDLVSAIAHEYSRRESPGDDNAIATGISDEAPANSRDVNSRDANRRDAYSRDPSDDDHDARSVDMDISTTTSLATRSSARSAMLPSACTCIARA</sequence>
<comment type="subcellular location">
    <subcellularLocation>
        <location evidence="1">Nucleus</location>
    </subcellularLocation>
</comment>
<keyword evidence="11" id="KW-0229">DNA integration</keyword>
<dbReference type="CDD" id="cd00024">
    <property type="entry name" value="CD_CSD"/>
    <property type="match status" value="1"/>
</dbReference>
<dbReference type="Pfam" id="PF17917">
    <property type="entry name" value="RT_RNaseH"/>
    <property type="match status" value="1"/>
</dbReference>
<evidence type="ECO:0000259" key="18">
    <source>
        <dbReference type="PROSITE" id="PS50013"/>
    </source>
</evidence>
<keyword evidence="8" id="KW-0255">Endonuclease</keyword>
<evidence type="ECO:0000256" key="1">
    <source>
        <dbReference type="ARBA" id="ARBA00004123"/>
    </source>
</evidence>
<dbReference type="PROSITE" id="PS50013">
    <property type="entry name" value="CHROMO_2"/>
    <property type="match status" value="1"/>
</dbReference>
<keyword evidence="9" id="KW-0378">Hydrolase</keyword>
<dbReference type="Pfam" id="PF24626">
    <property type="entry name" value="SH3_Tf2-1"/>
    <property type="match status" value="1"/>
</dbReference>
<protein>
    <recommendedName>
        <fullName evidence="22">Integrase catalytic domain-containing protein</fullName>
    </recommendedName>
</protein>
<dbReference type="Proteomes" id="UP000435112">
    <property type="component" value="Unassembled WGS sequence"/>
</dbReference>
<evidence type="ECO:0000256" key="14">
    <source>
        <dbReference type="ARBA" id="ARBA00023125"/>
    </source>
</evidence>
<dbReference type="PROSITE" id="PS50994">
    <property type="entry name" value="INTEGRASE"/>
    <property type="match status" value="1"/>
</dbReference>
<dbReference type="InterPro" id="IPR000953">
    <property type="entry name" value="Chromo/chromo_shadow_dom"/>
</dbReference>